<dbReference type="InterPro" id="IPR037165">
    <property type="entry name" value="AldOxase/xan_DH_Mopterin-bd_sf"/>
</dbReference>
<proteinExistence type="predicted"/>
<dbReference type="SUPFAM" id="SSF54665">
    <property type="entry name" value="CO dehydrogenase molybdoprotein N-domain-like"/>
    <property type="match status" value="1"/>
</dbReference>
<evidence type="ECO:0000313" key="3">
    <source>
        <dbReference type="Proteomes" id="UP000248614"/>
    </source>
</evidence>
<gene>
    <name evidence="2" type="ORF">DI632_08715</name>
</gene>
<dbReference type="SUPFAM" id="SSF56003">
    <property type="entry name" value="Molybdenum cofactor-binding domain"/>
    <property type="match status" value="1"/>
</dbReference>
<dbReference type="InterPro" id="IPR008274">
    <property type="entry name" value="AldOxase/xan_DH_MoCoBD1"/>
</dbReference>
<dbReference type="InterPro" id="IPR000674">
    <property type="entry name" value="Ald_Oxase/Xan_DH_a/b"/>
</dbReference>
<dbReference type="InterPro" id="IPR046867">
    <property type="entry name" value="AldOxase/xan_DH_MoCoBD2"/>
</dbReference>
<dbReference type="PANTHER" id="PTHR11908:SF123">
    <property type="entry name" value="ALDEHYDE OXIDOREDUCTASE MOLYBDENUM-BINDING SUBUNIT PAOC"/>
    <property type="match status" value="1"/>
</dbReference>
<organism evidence="2 3">
    <name type="scientific">Sphingomonas hengshuiensis</name>
    <dbReference type="NCBI Taxonomy" id="1609977"/>
    <lineage>
        <taxon>Bacteria</taxon>
        <taxon>Pseudomonadati</taxon>
        <taxon>Pseudomonadota</taxon>
        <taxon>Alphaproteobacteria</taxon>
        <taxon>Sphingomonadales</taxon>
        <taxon>Sphingomonadaceae</taxon>
        <taxon>Sphingomonas</taxon>
    </lineage>
</organism>
<dbReference type="InterPro" id="IPR036856">
    <property type="entry name" value="Ald_Oxase/Xan_DH_a/b_sf"/>
</dbReference>
<evidence type="ECO:0000259" key="1">
    <source>
        <dbReference type="SMART" id="SM01008"/>
    </source>
</evidence>
<name>A0A2W4Z7B0_9SPHN</name>
<dbReference type="Pfam" id="PF02738">
    <property type="entry name" value="MoCoBD_1"/>
    <property type="match status" value="1"/>
</dbReference>
<dbReference type="Proteomes" id="UP000248614">
    <property type="component" value="Unassembled WGS sequence"/>
</dbReference>
<dbReference type="Gene3D" id="3.30.365.10">
    <property type="entry name" value="Aldehyde oxidase/xanthine dehydrogenase, molybdopterin binding domain"/>
    <property type="match status" value="4"/>
</dbReference>
<dbReference type="SMART" id="SM01008">
    <property type="entry name" value="Ald_Xan_dh_C"/>
    <property type="match status" value="1"/>
</dbReference>
<evidence type="ECO:0000313" key="2">
    <source>
        <dbReference type="EMBL" id="PZO77606.1"/>
    </source>
</evidence>
<protein>
    <submittedName>
        <fullName evidence="2">Xanthine dehydrogenase</fullName>
    </submittedName>
</protein>
<dbReference type="EMBL" id="QFNF01000018">
    <property type="protein sequence ID" value="PZO77606.1"/>
    <property type="molecule type" value="Genomic_DNA"/>
</dbReference>
<reference evidence="2 3" key="1">
    <citation type="submission" date="2017-08" db="EMBL/GenBank/DDBJ databases">
        <title>Infants hospitalized years apart are colonized by the same room-sourced microbial strains.</title>
        <authorList>
            <person name="Brooks B."/>
            <person name="Olm M.R."/>
            <person name="Firek B.A."/>
            <person name="Baker R."/>
            <person name="Thomas B.C."/>
            <person name="Morowitz M.J."/>
            <person name="Banfield J.F."/>
        </authorList>
    </citation>
    <scope>NUCLEOTIDE SEQUENCE [LARGE SCALE GENOMIC DNA]</scope>
    <source>
        <strain evidence="2">S2_018_000_R3_110</strain>
    </source>
</reference>
<feature type="domain" description="Aldehyde oxidase/xanthine dehydrogenase a/b hammerhead" evidence="1">
    <location>
        <begin position="32"/>
        <end position="136"/>
    </location>
</feature>
<dbReference type="PANTHER" id="PTHR11908">
    <property type="entry name" value="XANTHINE DEHYDROGENASE"/>
    <property type="match status" value="1"/>
</dbReference>
<dbReference type="GO" id="GO:0005506">
    <property type="term" value="F:iron ion binding"/>
    <property type="evidence" value="ECO:0007669"/>
    <property type="project" value="InterPro"/>
</dbReference>
<sequence>MKFTEAAGANATDTLRVLGRPTDRIEGPLKVSGRATYAAEFDIPGTVHGVVVGTTIATGRIVSIDVGDALAVPGVLGVVTHENAGKLGIGDDHKVSMLAGPRVDHLGQAAALVVAEGFEIARAAARLVRIDYAANDGAFDLAKAARAGAEKPFRSNGHGGFDRAFADAPVQVDATYTTPDHAHAMMEPYASIAAWEGDRLTLWTANQMVDWAARDMAKILGMPRESVRIIAHHIGGGFGGKLWVRADAVLAAVAARQLGRPVKVVLTRHQMFNNTTHRSSTIQRLRLGADRGGRLQAIAHESWSGDLPGGSPEGAGAQTRQLYAAPNRRVVEWLAELNLPESSAMRAPGEAVGMMAIEAAMDELAERLSIDPVELRILNDTQVDPEQPERRFSHRDLVGCLREGAERFGWSARSATRGQRRDGRWLIGMGMAAAYRGNMVVRSAARVALAGDGQVTVTTDMTDIGTGSYTILAQTAAEMLGVDLDRVTVRLGDSNYPVSAGSGGQFGANSSTAGVYAACVGLRDRIAEAVGFEAATARFADGRIWSGNKSVALGEAAGGAGIEVEDRIEFGDLTKRFVQATFGAHFVETGVDADTGEIRVRRMLGVFAAGRILNPKAARSQILGAMTMGVGAALTEELVVDPRMGGFINHDLAEYHVPTHADIPHQEVVFLDEEDPYSSPMKAKGVGELGICGVGAAVANAVYNATGVRVRDYPITLDKVLAGLG</sequence>
<comment type="caution">
    <text evidence="2">The sequence shown here is derived from an EMBL/GenBank/DDBJ whole genome shotgun (WGS) entry which is preliminary data.</text>
</comment>
<dbReference type="Pfam" id="PF01315">
    <property type="entry name" value="Ald_Xan_dh_C"/>
    <property type="match status" value="1"/>
</dbReference>
<dbReference type="InterPro" id="IPR016208">
    <property type="entry name" value="Ald_Oxase/xanthine_DH-like"/>
</dbReference>
<dbReference type="AlphaFoldDB" id="A0A2W4Z7B0"/>
<dbReference type="GO" id="GO:0016491">
    <property type="term" value="F:oxidoreductase activity"/>
    <property type="evidence" value="ECO:0007669"/>
    <property type="project" value="InterPro"/>
</dbReference>
<accession>A0A2W4Z7B0</accession>
<dbReference type="Pfam" id="PF20256">
    <property type="entry name" value="MoCoBD_2"/>
    <property type="match status" value="1"/>
</dbReference>
<dbReference type="Gene3D" id="3.90.1170.50">
    <property type="entry name" value="Aldehyde oxidase/xanthine dehydrogenase, a/b hammerhead"/>
    <property type="match status" value="1"/>
</dbReference>